<name>A0ABN2QJC1_9ACTN</name>
<organism evidence="3 4">
    <name type="scientific">Nocardioides panacihumi</name>
    <dbReference type="NCBI Taxonomy" id="400774"/>
    <lineage>
        <taxon>Bacteria</taxon>
        <taxon>Bacillati</taxon>
        <taxon>Actinomycetota</taxon>
        <taxon>Actinomycetes</taxon>
        <taxon>Propionibacteriales</taxon>
        <taxon>Nocardioidaceae</taxon>
        <taxon>Nocardioides</taxon>
    </lineage>
</organism>
<evidence type="ECO:0000256" key="1">
    <source>
        <dbReference type="ARBA" id="ARBA00022723"/>
    </source>
</evidence>
<reference evidence="3 4" key="1">
    <citation type="journal article" date="2019" name="Int. J. Syst. Evol. Microbiol.">
        <title>The Global Catalogue of Microorganisms (GCM) 10K type strain sequencing project: providing services to taxonomists for standard genome sequencing and annotation.</title>
        <authorList>
            <consortium name="The Broad Institute Genomics Platform"/>
            <consortium name="The Broad Institute Genome Sequencing Center for Infectious Disease"/>
            <person name="Wu L."/>
            <person name="Ma J."/>
        </authorList>
    </citation>
    <scope>NUCLEOTIDE SEQUENCE [LARGE SCALE GENOMIC DNA]</scope>
    <source>
        <strain evidence="3 4">JCM 15309</strain>
    </source>
</reference>
<dbReference type="Pfam" id="PF01903">
    <property type="entry name" value="CbiX"/>
    <property type="match status" value="1"/>
</dbReference>
<evidence type="ECO:0000313" key="4">
    <source>
        <dbReference type="Proteomes" id="UP001500571"/>
    </source>
</evidence>
<dbReference type="PANTHER" id="PTHR33542">
    <property type="entry name" value="SIROHYDROCHLORIN FERROCHELATASE, CHLOROPLASTIC"/>
    <property type="match status" value="1"/>
</dbReference>
<keyword evidence="4" id="KW-1185">Reference proteome</keyword>
<proteinExistence type="predicted"/>
<dbReference type="Proteomes" id="UP001500571">
    <property type="component" value="Unassembled WGS sequence"/>
</dbReference>
<protein>
    <submittedName>
        <fullName evidence="3">Sirohydrochlorin chelatase</fullName>
    </submittedName>
</protein>
<accession>A0ABN2QJC1</accession>
<dbReference type="Gene3D" id="3.40.50.1400">
    <property type="match status" value="2"/>
</dbReference>
<gene>
    <name evidence="3" type="ORF">GCM10009798_10910</name>
</gene>
<dbReference type="SUPFAM" id="SSF53800">
    <property type="entry name" value="Chelatase"/>
    <property type="match status" value="1"/>
</dbReference>
<keyword evidence="1" id="KW-0479">Metal-binding</keyword>
<dbReference type="InterPro" id="IPR050963">
    <property type="entry name" value="Sirohydro_Cobaltochel/CbiX"/>
</dbReference>
<evidence type="ECO:0000313" key="3">
    <source>
        <dbReference type="EMBL" id="GAA1953560.1"/>
    </source>
</evidence>
<dbReference type="InterPro" id="IPR002762">
    <property type="entry name" value="CbiX-like"/>
</dbReference>
<sequence length="244" mass="25145">MTAVVEPRRGSRLVPGRTRLVTVAHGTRHAAGNRVAAEITRRAGERLGVDSRVSYVELCAPLFADVVASGDEPMVAVPLLLSRGHHVAVDLPAAARGAAGAITVTPPLGPHPLLARAQSARLIEAGAAPGDPVVMIAAGSQDARAEEDLRASARLLGAVWGTRVRVAVLSGTGPRPEEVLAVGDAVSPYLLAPGHFADRARTLALSFGAAVVAEPIGVHPLVVDLVVERARVGGYTEVPAEARV</sequence>
<dbReference type="EMBL" id="BAAAPB010000001">
    <property type="protein sequence ID" value="GAA1953560.1"/>
    <property type="molecule type" value="Genomic_DNA"/>
</dbReference>
<comment type="caution">
    <text evidence="3">The sequence shown here is derived from an EMBL/GenBank/DDBJ whole genome shotgun (WGS) entry which is preliminary data.</text>
</comment>
<dbReference type="PANTHER" id="PTHR33542:SF5">
    <property type="entry name" value="FERROCHELATASE CHE1"/>
    <property type="match status" value="1"/>
</dbReference>
<evidence type="ECO:0000256" key="2">
    <source>
        <dbReference type="ARBA" id="ARBA00023239"/>
    </source>
</evidence>
<keyword evidence="2" id="KW-0456">Lyase</keyword>